<proteinExistence type="predicted"/>
<dbReference type="OrthoDB" id="375730at2759"/>
<dbReference type="KEGG" id="pmal:PMUG01_12082100"/>
<evidence type="ECO:0000313" key="3">
    <source>
        <dbReference type="Proteomes" id="UP000219813"/>
    </source>
</evidence>
<accession>A0A1D3SQR2</accession>
<protein>
    <submittedName>
        <fullName evidence="2">STP1 protein</fullName>
    </submittedName>
</protein>
<dbReference type="GeneID" id="39870806"/>
<gene>
    <name evidence="2" type="primary">PmUG01_12082100</name>
    <name evidence="2" type="ORF">PMUG01_12082100</name>
</gene>
<feature type="region of interest" description="Disordered" evidence="1">
    <location>
        <begin position="202"/>
        <end position="257"/>
    </location>
</feature>
<keyword evidence="3" id="KW-1185">Reference proteome</keyword>
<evidence type="ECO:0000313" key="2">
    <source>
        <dbReference type="EMBL" id="SCO94219.1"/>
    </source>
</evidence>
<dbReference type="VEuPathDB" id="PlasmoDB:PmUG01_12082100"/>
<name>A0A1D3SQR2_PLAMA</name>
<dbReference type="AlphaFoldDB" id="A0A1D3SQR2"/>
<feature type="compositionally biased region" description="Polar residues" evidence="1">
    <location>
        <begin position="238"/>
        <end position="250"/>
    </location>
</feature>
<organism evidence="2 3">
    <name type="scientific">Plasmodium malariae</name>
    <dbReference type="NCBI Taxonomy" id="5858"/>
    <lineage>
        <taxon>Eukaryota</taxon>
        <taxon>Sar</taxon>
        <taxon>Alveolata</taxon>
        <taxon>Apicomplexa</taxon>
        <taxon>Aconoidasida</taxon>
        <taxon>Haemosporida</taxon>
        <taxon>Plasmodiidae</taxon>
        <taxon>Plasmodium</taxon>
        <taxon>Plasmodium (Plasmodium)</taxon>
    </lineage>
</organism>
<dbReference type="RefSeq" id="XP_028863494.1">
    <property type="nucleotide sequence ID" value="XM_029007068.1"/>
</dbReference>
<evidence type="ECO:0000256" key="1">
    <source>
        <dbReference type="SAM" id="MobiDB-lite"/>
    </source>
</evidence>
<reference evidence="2 3" key="1">
    <citation type="submission" date="2016-06" db="EMBL/GenBank/DDBJ databases">
        <authorList>
            <consortium name="Pathogen Informatics"/>
        </authorList>
    </citation>
    <scope>NUCLEOTIDE SEQUENCE [LARGE SCALE GENOMIC DNA]</scope>
</reference>
<feature type="compositionally biased region" description="Basic and acidic residues" evidence="1">
    <location>
        <begin position="202"/>
        <end position="222"/>
    </location>
</feature>
<dbReference type="Proteomes" id="UP000219813">
    <property type="component" value="Chromosome 12"/>
</dbReference>
<dbReference type="EMBL" id="LT594633">
    <property type="protein sequence ID" value="SCO94219.1"/>
    <property type="molecule type" value="Genomic_DNA"/>
</dbReference>
<sequence length="720" mass="85390">MDNCFSSKLNVLGFSHFAFINNYKFKNIINNVKQKINSLINESDKEKLREGCRDLANYLIKNKSPPTYYSTLKNIWEGTLKDWVKPHYEKLNKHGICPVIMDENGKKLLELKYEEEDFCEKKRKYLDEIKHLKREKSRETEDTYLRKCNEYYIWIEQKQNFFDTKKDLFGTCYQKDNPRGKKKKKTPEFICDLMNPDTYKKLDECPSLDKLKPPKPVSKIEEINLPPHGQETSKDLNKSQVPLEQEIQTESADRVPTKKIAEHVQDNKPQPQSKPSREIQEHGHSIYPEKTRFMLPEDIFTQPESSDTLTIPTDSESSSLVKIGKTESSTPHLQGINSTSSSGDKASLTEISQHDSNSFLSVTPSKIPEMFKKKKKIKRRQVNLLKILIPALPGRKDEFSTNNNLENTIYDNEKIIKKIKVNEYNLKKNLHMAYQKNNRSMTIIEIHMEIVQQFRSGEWELNKGQYLEICLEMFTKDEHRTYSNLMKEEQINKNTKCNTYIEKQKIILNKWGKRHKIFLEKLKKIDWFNNLKNEWKNEQTYLKKNDELKNNFSNEIQNVPFLEREKYIWKQWISKKGMIIEHYLEQHFFEELTRELQNLSDEYVNDEMDNEVSLINKIELENKESCEKLYKYIKQKLISKLCILILMMVLDECKKEEYIENKESHFDSSINIWKTEENLLMKTHIIENITAKKSSALESNRNEEIHDYIGGNGFREKIED</sequence>
<feature type="region of interest" description="Disordered" evidence="1">
    <location>
        <begin position="303"/>
        <end position="359"/>
    </location>
</feature>